<name>Q0UEW5_PHANO</name>
<dbReference type="EMBL" id="CH445339">
    <property type="protein sequence ID" value="EAT82964.1"/>
    <property type="molecule type" value="Genomic_DNA"/>
</dbReference>
<protein>
    <submittedName>
        <fullName evidence="2">Uncharacterized protein</fullName>
    </submittedName>
</protein>
<dbReference type="AlphaFoldDB" id="Q0UEW5"/>
<accession>Q0UEW5</accession>
<dbReference type="GeneID" id="5976890"/>
<evidence type="ECO:0000256" key="1">
    <source>
        <dbReference type="SAM" id="MobiDB-lite"/>
    </source>
</evidence>
<organism evidence="2 3">
    <name type="scientific">Phaeosphaeria nodorum (strain SN15 / ATCC MYA-4574 / FGSC 10173)</name>
    <name type="common">Glume blotch fungus</name>
    <name type="synonym">Parastagonospora nodorum</name>
    <dbReference type="NCBI Taxonomy" id="321614"/>
    <lineage>
        <taxon>Eukaryota</taxon>
        <taxon>Fungi</taxon>
        <taxon>Dikarya</taxon>
        <taxon>Ascomycota</taxon>
        <taxon>Pezizomycotina</taxon>
        <taxon>Dothideomycetes</taxon>
        <taxon>Pleosporomycetidae</taxon>
        <taxon>Pleosporales</taxon>
        <taxon>Pleosporineae</taxon>
        <taxon>Phaeosphaeriaceae</taxon>
        <taxon>Parastagonospora</taxon>
    </lineage>
</organism>
<dbReference type="HOGENOM" id="CLU_3359915_0_0_1"/>
<sequence length="36" mass="3517">MGALFTGSGTMSEARASDLASTGNLERASGRGKDGG</sequence>
<dbReference type="InParanoid" id="Q0UEW5"/>
<dbReference type="KEGG" id="pno:SNOG_09699"/>
<reference evidence="3" key="1">
    <citation type="journal article" date="2007" name="Plant Cell">
        <title>Dothideomycete-plant interactions illuminated by genome sequencing and EST analysis of the wheat pathogen Stagonospora nodorum.</title>
        <authorList>
            <person name="Hane J.K."/>
            <person name="Lowe R.G."/>
            <person name="Solomon P.S."/>
            <person name="Tan K.C."/>
            <person name="Schoch C.L."/>
            <person name="Spatafora J.W."/>
            <person name="Crous P.W."/>
            <person name="Kodira C."/>
            <person name="Birren B.W."/>
            <person name="Galagan J.E."/>
            <person name="Torriani S.F."/>
            <person name="McDonald B.A."/>
            <person name="Oliver R.P."/>
        </authorList>
    </citation>
    <scope>NUCLEOTIDE SEQUENCE [LARGE SCALE GENOMIC DNA]</scope>
    <source>
        <strain evidence="3">SN15 / ATCC MYA-4574 / FGSC 10173</strain>
    </source>
</reference>
<dbReference type="Proteomes" id="UP000001055">
    <property type="component" value="Unassembled WGS sequence"/>
</dbReference>
<evidence type="ECO:0000313" key="2">
    <source>
        <dbReference type="EMBL" id="EAT82964.1"/>
    </source>
</evidence>
<gene>
    <name evidence="2" type="ORF">SNOG_09699</name>
</gene>
<proteinExistence type="predicted"/>
<feature type="region of interest" description="Disordered" evidence="1">
    <location>
        <begin position="1"/>
        <end position="36"/>
    </location>
</feature>
<evidence type="ECO:0000313" key="3">
    <source>
        <dbReference type="Proteomes" id="UP000001055"/>
    </source>
</evidence>
<dbReference type="RefSeq" id="XP_001799985.1">
    <property type="nucleotide sequence ID" value="XM_001799933.1"/>
</dbReference>